<gene>
    <name evidence="4" type="ordered locus">BBR47_11560</name>
</gene>
<dbReference type="Pfam" id="PF13786">
    <property type="entry name" value="DUF4179"/>
    <property type="match status" value="1"/>
</dbReference>
<dbReference type="InterPro" id="IPR025436">
    <property type="entry name" value="DUF4179"/>
</dbReference>
<evidence type="ECO:0000313" key="5">
    <source>
        <dbReference type="Proteomes" id="UP000001877"/>
    </source>
</evidence>
<feature type="domain" description="DUF4179" evidence="2">
    <location>
        <begin position="83"/>
        <end position="174"/>
    </location>
</feature>
<dbReference type="KEGG" id="bbe:BBR47_11560"/>
<name>C0Z6H6_BREBN</name>
<keyword evidence="1" id="KW-0812">Transmembrane</keyword>
<accession>C0Z6H6</accession>
<dbReference type="STRING" id="358681.BBR47_11560"/>
<dbReference type="Pfam" id="PF18705">
    <property type="entry name" value="DUF5643"/>
    <property type="match status" value="1"/>
</dbReference>
<evidence type="ECO:0000259" key="2">
    <source>
        <dbReference type="Pfam" id="PF13786"/>
    </source>
</evidence>
<evidence type="ECO:0000313" key="4">
    <source>
        <dbReference type="EMBL" id="BAH42133.1"/>
    </source>
</evidence>
<dbReference type="Gene3D" id="2.60.40.1630">
    <property type="entry name" value="bacillus anthracis domain"/>
    <property type="match status" value="1"/>
</dbReference>
<sequence length="376" mass="42107">MKRNSDEIVSEQIESFSKWLEAPHSELSSGALAYDASELIDIVQQLERENGMHTPDEETVARIRSNLFVTMPQEQSSGPRIRMKRIFMASASVASFLLFTLLTLGFSSPTWAEKLKHIPVISSVFELFQEDALQIANEKGLITAVNQSTVVNGITITVNEVFYDGIQLGIGYLIQMPESTKKAAAKEIAERIVLKDFTSAEPIDSTGAGWSSEVKQMEDYLFAGVTTITLNGTWPDQFTMQAQLYDYQNAQSTWNLKLPVVKQFAKIDSKTLTPNISQTLRSNFAFQVKEVTLTPVSTTVVLKEIPPDDKLYEPSYTLLDPNGKEIRIEEESTDYDENGISRKFIVSFKEKPAYIQLIPHMSGEAEPDKAVKISLQ</sequence>
<dbReference type="RefSeq" id="WP_012684884.1">
    <property type="nucleotide sequence ID" value="NC_012491.1"/>
</dbReference>
<keyword evidence="1" id="KW-1133">Transmembrane helix</keyword>
<reference evidence="4 5" key="1">
    <citation type="submission" date="2005-03" db="EMBL/GenBank/DDBJ databases">
        <title>Brevibacillus brevis strain 47, complete genome.</title>
        <authorList>
            <person name="Hosoyama A."/>
            <person name="Yamada R."/>
            <person name="Hongo Y."/>
            <person name="Terui Y."/>
            <person name="Ankai A."/>
            <person name="Masuyama W."/>
            <person name="Sekiguchi M."/>
            <person name="Takeda T."/>
            <person name="Asano K."/>
            <person name="Ohji S."/>
            <person name="Ichikawa N."/>
            <person name="Narita S."/>
            <person name="Aoki N."/>
            <person name="Miura H."/>
            <person name="Matsushita S."/>
            <person name="Sekigawa T."/>
            <person name="Yamagata H."/>
            <person name="Yoshikawa H."/>
            <person name="Udaka S."/>
            <person name="Tanikawa S."/>
            <person name="Fujita N."/>
        </authorList>
    </citation>
    <scope>NUCLEOTIDE SEQUENCE [LARGE SCALE GENOMIC DNA]</scope>
    <source>
        <strain evidence="5">47 / JCM 6285 / NBRC 100599</strain>
    </source>
</reference>
<keyword evidence="1" id="KW-0472">Membrane</keyword>
<dbReference type="Proteomes" id="UP000001877">
    <property type="component" value="Chromosome"/>
</dbReference>
<evidence type="ECO:0000259" key="3">
    <source>
        <dbReference type="Pfam" id="PF18705"/>
    </source>
</evidence>
<evidence type="ECO:0008006" key="6">
    <source>
        <dbReference type="Google" id="ProtNLM"/>
    </source>
</evidence>
<proteinExistence type="predicted"/>
<dbReference type="AlphaFoldDB" id="C0Z6H6"/>
<dbReference type="eggNOG" id="ENOG502ZCEG">
    <property type="taxonomic scope" value="Bacteria"/>
</dbReference>
<dbReference type="HOGENOM" id="CLU_735031_0_0_9"/>
<feature type="transmembrane region" description="Helical" evidence="1">
    <location>
        <begin position="86"/>
        <end position="106"/>
    </location>
</feature>
<keyword evidence="5" id="KW-1185">Reference proteome</keyword>
<organism evidence="4 5">
    <name type="scientific">Brevibacillus brevis (strain 47 / JCM 6285 / NBRC 100599)</name>
    <dbReference type="NCBI Taxonomy" id="358681"/>
    <lineage>
        <taxon>Bacteria</taxon>
        <taxon>Bacillati</taxon>
        <taxon>Bacillota</taxon>
        <taxon>Bacilli</taxon>
        <taxon>Bacillales</taxon>
        <taxon>Paenibacillaceae</taxon>
        <taxon>Brevibacillus</taxon>
    </lineage>
</organism>
<evidence type="ECO:0000256" key="1">
    <source>
        <dbReference type="SAM" id="Phobius"/>
    </source>
</evidence>
<dbReference type="InterPro" id="IPR040680">
    <property type="entry name" value="DUF5643"/>
</dbReference>
<protein>
    <recommendedName>
        <fullName evidence="6">DUF4179 domain-containing protein</fullName>
    </recommendedName>
</protein>
<dbReference type="EMBL" id="AP008955">
    <property type="protein sequence ID" value="BAH42133.1"/>
    <property type="molecule type" value="Genomic_DNA"/>
</dbReference>
<feature type="domain" description="DUF5643" evidence="3">
    <location>
        <begin position="269"/>
        <end position="363"/>
    </location>
</feature>